<accession>A0A3B6I0E7</accession>
<dbReference type="Gramene" id="TraesCS4A02G395000.1">
    <property type="protein sequence ID" value="TraesCS4A02G395000.1.cds1"/>
    <property type="gene ID" value="TraesCS4A02G395000"/>
</dbReference>
<evidence type="ECO:0000313" key="3">
    <source>
        <dbReference type="Proteomes" id="UP000019116"/>
    </source>
</evidence>
<feature type="compositionally biased region" description="Polar residues" evidence="1">
    <location>
        <begin position="77"/>
        <end position="86"/>
    </location>
</feature>
<dbReference type="Gramene" id="TraesCS4A03G0982400.1">
    <property type="protein sequence ID" value="TraesCS4A03G0982400.1.CDS1"/>
    <property type="gene ID" value="TraesCS4A03G0982400"/>
</dbReference>
<reference evidence="2" key="1">
    <citation type="submission" date="2018-08" db="EMBL/GenBank/DDBJ databases">
        <authorList>
            <person name="Rossello M."/>
        </authorList>
    </citation>
    <scope>NUCLEOTIDE SEQUENCE [LARGE SCALE GENOMIC DNA]</scope>
    <source>
        <strain evidence="2">cv. Chinese Spring</strain>
    </source>
</reference>
<evidence type="ECO:0000256" key="1">
    <source>
        <dbReference type="SAM" id="MobiDB-lite"/>
    </source>
</evidence>
<dbReference type="Gramene" id="TraesRN4A0100987900.1">
    <property type="protein sequence ID" value="TraesRN4A0100987900.1"/>
    <property type="gene ID" value="TraesRN4A0100987900"/>
</dbReference>
<dbReference type="EnsemblPlants" id="TraesCS4A02G395000.1">
    <property type="protein sequence ID" value="TraesCS4A02G395000.1.cds1"/>
    <property type="gene ID" value="TraesCS4A02G395000"/>
</dbReference>
<dbReference type="Gramene" id="TraesNOR4A03G02201900.1">
    <property type="protein sequence ID" value="TraesNOR4A03G02201900.1.CDS1"/>
    <property type="gene ID" value="TraesNOR4A03G02201900"/>
</dbReference>
<sequence length="127" mass="13333">MVCAPERMTRSSTSRPLTTKLSTRSLRLDAGGARNLSGSEALEKVPSRRPDGTSKSTLPALRMQDASRAEKAMMSAHETTSGQAASRASLMVSISSKPRREGLLGGLSFSGVGLNGVGSRRTEASQP</sequence>
<dbReference type="Gramene" id="TraesMAC4A03G02178470.1">
    <property type="protein sequence ID" value="TraesMAC4A03G02178470.1.CDS1"/>
    <property type="gene ID" value="TraesMAC4A03G02178470"/>
</dbReference>
<feature type="compositionally biased region" description="Low complexity" evidence="1">
    <location>
        <begin position="10"/>
        <end position="25"/>
    </location>
</feature>
<protein>
    <submittedName>
        <fullName evidence="2">Uncharacterized protein</fullName>
    </submittedName>
</protein>
<dbReference type="Gramene" id="TraesARI4A03G02218060.1">
    <property type="protein sequence ID" value="TraesARI4A03G02218060.1.CDS1"/>
    <property type="gene ID" value="TraesARI4A03G02218060"/>
</dbReference>
<organism evidence="2">
    <name type="scientific">Triticum aestivum</name>
    <name type="common">Wheat</name>
    <dbReference type="NCBI Taxonomy" id="4565"/>
    <lineage>
        <taxon>Eukaryota</taxon>
        <taxon>Viridiplantae</taxon>
        <taxon>Streptophyta</taxon>
        <taxon>Embryophyta</taxon>
        <taxon>Tracheophyta</taxon>
        <taxon>Spermatophyta</taxon>
        <taxon>Magnoliopsida</taxon>
        <taxon>Liliopsida</taxon>
        <taxon>Poales</taxon>
        <taxon>Poaceae</taxon>
        <taxon>BOP clade</taxon>
        <taxon>Pooideae</taxon>
        <taxon>Triticodae</taxon>
        <taxon>Triticeae</taxon>
        <taxon>Triticinae</taxon>
        <taxon>Triticum</taxon>
    </lineage>
</organism>
<evidence type="ECO:0000313" key="2">
    <source>
        <dbReference type="EnsemblPlants" id="TraesCS4A02G395000.1.cds1"/>
    </source>
</evidence>
<dbReference type="Proteomes" id="UP000019116">
    <property type="component" value="Chromosome 4A"/>
</dbReference>
<feature type="region of interest" description="Disordered" evidence="1">
    <location>
        <begin position="1"/>
        <end position="61"/>
    </location>
</feature>
<feature type="region of interest" description="Disordered" evidence="1">
    <location>
        <begin position="105"/>
        <end position="127"/>
    </location>
</feature>
<dbReference type="Gramene" id="TraesSYM4A03G02207260.1">
    <property type="protein sequence ID" value="TraesSYM4A03G02207260.1.CDS1"/>
    <property type="gene ID" value="TraesSYM4A03G02207260"/>
</dbReference>
<dbReference type="OMA" id="MMSAHET"/>
<proteinExistence type="predicted"/>
<keyword evidence="3" id="KW-1185">Reference proteome</keyword>
<name>A0A3B6I0E7_WHEAT</name>
<feature type="region of interest" description="Disordered" evidence="1">
    <location>
        <begin position="67"/>
        <end position="86"/>
    </location>
</feature>
<reference evidence="2" key="2">
    <citation type="submission" date="2018-10" db="UniProtKB">
        <authorList>
            <consortium name="EnsemblPlants"/>
        </authorList>
    </citation>
    <scope>IDENTIFICATION</scope>
</reference>
<dbReference type="AlphaFoldDB" id="A0A3B6I0E7"/>
<dbReference type="Gramene" id="TraesJAG4A03G02180970.1">
    <property type="protein sequence ID" value="TraesJAG4A03G02180970.1.CDS1"/>
    <property type="gene ID" value="TraesJAG4A03G02180970"/>
</dbReference>
<dbReference type="Gramene" id="TraesPARA_EIv1.0_1213860.1">
    <property type="protein sequence ID" value="TraesPARA_EIv1.0_1213860.1.CDS1"/>
    <property type="gene ID" value="TraesPARA_EIv1.0_1213860"/>
</dbReference>
<feature type="compositionally biased region" description="Basic and acidic residues" evidence="1">
    <location>
        <begin position="41"/>
        <end position="52"/>
    </location>
</feature>
<dbReference type="OrthoDB" id="796861at2759"/>
<dbReference type="Gramene" id="TraesJUL4A03G02199380.1">
    <property type="protein sequence ID" value="TraesJUL4A03G02199380.1.CDS1"/>
    <property type="gene ID" value="TraesJUL4A03G02199380"/>
</dbReference>